<proteinExistence type="inferred from homology"/>
<dbReference type="Gene3D" id="2.30.30.790">
    <property type="match status" value="1"/>
</dbReference>
<reference evidence="6" key="1">
    <citation type="submission" date="2017-09" db="EMBL/GenBank/DDBJ databases">
        <title>Depth-based differentiation of microbial function through sediment-hosted aquifers and enrichment of novel symbionts in the deep terrestrial subsurface.</title>
        <authorList>
            <person name="Probst A.J."/>
            <person name="Ladd B."/>
            <person name="Jarett J.K."/>
            <person name="Geller-Mcgrath D.E."/>
            <person name="Sieber C.M.K."/>
            <person name="Emerson J.B."/>
            <person name="Anantharaman K."/>
            <person name="Thomas B.C."/>
            <person name="Malmstrom R."/>
            <person name="Stieglmeier M."/>
            <person name="Klingl A."/>
            <person name="Woyke T."/>
            <person name="Ryan C.M."/>
            <person name="Banfield J.F."/>
        </authorList>
    </citation>
    <scope>NUCLEOTIDE SEQUENCE [LARGE SCALE GENOMIC DNA]</scope>
</reference>
<dbReference type="PRINTS" id="PR00061">
    <property type="entry name" value="RIBOSOMALL19"/>
</dbReference>
<dbReference type="AlphaFoldDB" id="A0A2H0W5K3"/>
<dbReference type="GO" id="GO:0003735">
    <property type="term" value="F:structural constituent of ribosome"/>
    <property type="evidence" value="ECO:0007669"/>
    <property type="project" value="InterPro"/>
</dbReference>
<evidence type="ECO:0000313" key="6">
    <source>
        <dbReference type="Proteomes" id="UP000229056"/>
    </source>
</evidence>
<dbReference type="EMBL" id="PEZY01000002">
    <property type="protein sequence ID" value="PIS06557.1"/>
    <property type="molecule type" value="Genomic_DNA"/>
</dbReference>
<dbReference type="InterPro" id="IPR001857">
    <property type="entry name" value="Ribosomal_bL19"/>
</dbReference>
<keyword evidence="3 4" id="KW-0687">Ribonucleoprotein</keyword>
<comment type="function">
    <text evidence="4">This protein is located at the 30S-50S ribosomal subunit interface and may play a role in the structure and function of the aminoacyl-tRNA binding site.</text>
</comment>
<keyword evidence="2 5" id="KW-0689">Ribosomal protein</keyword>
<dbReference type="InterPro" id="IPR008991">
    <property type="entry name" value="Translation_prot_SH3-like_sf"/>
</dbReference>
<evidence type="ECO:0000313" key="5">
    <source>
        <dbReference type="EMBL" id="PIS06557.1"/>
    </source>
</evidence>
<dbReference type="GO" id="GO:1990904">
    <property type="term" value="C:ribonucleoprotein complex"/>
    <property type="evidence" value="ECO:0007669"/>
    <property type="project" value="UniProtKB-KW"/>
</dbReference>
<evidence type="ECO:0000256" key="2">
    <source>
        <dbReference type="ARBA" id="ARBA00022980"/>
    </source>
</evidence>
<evidence type="ECO:0000256" key="3">
    <source>
        <dbReference type="ARBA" id="ARBA00023274"/>
    </source>
</evidence>
<gene>
    <name evidence="5" type="ORF">COT80_00085</name>
</gene>
<dbReference type="Proteomes" id="UP000229056">
    <property type="component" value="Unassembled WGS sequence"/>
</dbReference>
<dbReference type="Pfam" id="PF01245">
    <property type="entry name" value="Ribosomal_L19"/>
    <property type="match status" value="1"/>
</dbReference>
<dbReference type="SUPFAM" id="SSF50104">
    <property type="entry name" value="Translation proteins SH3-like domain"/>
    <property type="match status" value="1"/>
</dbReference>
<accession>A0A2H0W5K3</accession>
<sequence>MAEKDTNNWLEEILPKIQSGVTIKVHQKIKEKNVKGEEKERIQIFEGIILAHKGGKQKNATITVRKVAAGGIGVEKIFPIYSPNIAKMEFVRAAKVRRAKLNFLPNYKKKLKDKKKVS</sequence>
<dbReference type="InterPro" id="IPR038657">
    <property type="entry name" value="Ribosomal_bL19_sf"/>
</dbReference>
<organism evidence="5 6">
    <name type="scientific">Candidatus Buchananbacteria bacterium CG10_big_fil_rev_8_21_14_0_10_33_19</name>
    <dbReference type="NCBI Taxonomy" id="1974525"/>
    <lineage>
        <taxon>Bacteria</taxon>
        <taxon>Candidatus Buchananiibacteriota</taxon>
    </lineage>
</organism>
<evidence type="ECO:0000256" key="4">
    <source>
        <dbReference type="RuleBase" id="RU000559"/>
    </source>
</evidence>
<evidence type="ECO:0000256" key="1">
    <source>
        <dbReference type="ARBA" id="ARBA00005781"/>
    </source>
</evidence>
<dbReference type="GO" id="GO:0006412">
    <property type="term" value="P:translation"/>
    <property type="evidence" value="ECO:0007669"/>
    <property type="project" value="InterPro"/>
</dbReference>
<comment type="caution">
    <text evidence="5">The sequence shown here is derived from an EMBL/GenBank/DDBJ whole genome shotgun (WGS) entry which is preliminary data.</text>
</comment>
<dbReference type="GO" id="GO:0005840">
    <property type="term" value="C:ribosome"/>
    <property type="evidence" value="ECO:0007669"/>
    <property type="project" value="UniProtKB-KW"/>
</dbReference>
<dbReference type="PANTHER" id="PTHR15680">
    <property type="entry name" value="RIBOSOMAL PROTEIN L19"/>
    <property type="match status" value="1"/>
</dbReference>
<protein>
    <recommendedName>
        <fullName evidence="4">50S ribosomal protein L19</fullName>
    </recommendedName>
</protein>
<dbReference type="PANTHER" id="PTHR15680:SF9">
    <property type="entry name" value="LARGE RIBOSOMAL SUBUNIT PROTEIN BL19M"/>
    <property type="match status" value="1"/>
</dbReference>
<name>A0A2H0W5K3_9BACT</name>
<comment type="similarity">
    <text evidence="1 4">Belongs to the bacterial ribosomal protein bL19 family.</text>
</comment>